<dbReference type="InterPro" id="IPR036192">
    <property type="entry name" value="Cell_div_ZapA-like_sf"/>
</dbReference>
<dbReference type="Gene3D" id="6.10.250.790">
    <property type="match status" value="1"/>
</dbReference>
<proteinExistence type="predicted"/>
<comment type="caution">
    <text evidence="1">The sequence shown here is derived from an EMBL/GenBank/DDBJ whole genome shotgun (WGS) entry which is preliminary data.</text>
</comment>
<evidence type="ECO:0000313" key="2">
    <source>
        <dbReference type="Proteomes" id="UP001597199"/>
    </source>
</evidence>
<dbReference type="Proteomes" id="UP001597199">
    <property type="component" value="Unassembled WGS sequence"/>
</dbReference>
<reference evidence="2" key="1">
    <citation type="journal article" date="2019" name="Int. J. Syst. Evol. Microbiol.">
        <title>The Global Catalogue of Microorganisms (GCM) 10K type strain sequencing project: providing services to taxonomists for standard genome sequencing and annotation.</title>
        <authorList>
            <consortium name="The Broad Institute Genomics Platform"/>
            <consortium name="The Broad Institute Genome Sequencing Center for Infectious Disease"/>
            <person name="Wu L."/>
            <person name="Ma J."/>
        </authorList>
    </citation>
    <scope>NUCLEOTIDE SEQUENCE [LARGE SCALE GENOMIC DNA]</scope>
    <source>
        <strain evidence="2">CCM 9110</strain>
    </source>
</reference>
<gene>
    <name evidence="1" type="primary">zapA</name>
    <name evidence="1" type="ORF">ACFQ41_10695</name>
</gene>
<dbReference type="Pfam" id="PF05164">
    <property type="entry name" value="ZapA"/>
    <property type="match status" value="1"/>
</dbReference>
<keyword evidence="1" id="KW-0132">Cell division</keyword>
<evidence type="ECO:0000313" key="1">
    <source>
        <dbReference type="EMBL" id="MFD1399775.1"/>
    </source>
</evidence>
<name>A0ABW4BIY0_9LACO</name>
<dbReference type="GO" id="GO:0051301">
    <property type="term" value="P:cell division"/>
    <property type="evidence" value="ECO:0007669"/>
    <property type="project" value="UniProtKB-KW"/>
</dbReference>
<dbReference type="InterPro" id="IPR007838">
    <property type="entry name" value="Cell_div_ZapA-like"/>
</dbReference>
<keyword evidence="2" id="KW-1185">Reference proteome</keyword>
<keyword evidence="1" id="KW-0131">Cell cycle</keyword>
<sequence>MTDQKRRFKAVIGDKEYTIIGPGSVAQFETVTALLNERLAAIQAADPHMTTESAAVLLAFNALSELVAAQAAAQAPEAPHA</sequence>
<dbReference type="SUPFAM" id="SSF102829">
    <property type="entry name" value="Cell division protein ZapA-like"/>
    <property type="match status" value="1"/>
</dbReference>
<organism evidence="1 2">
    <name type="scientific">Lacticaseibacillus suilingensis</name>
    <dbReference type="NCBI Taxonomy" id="2799577"/>
    <lineage>
        <taxon>Bacteria</taxon>
        <taxon>Bacillati</taxon>
        <taxon>Bacillota</taxon>
        <taxon>Bacilli</taxon>
        <taxon>Lactobacillales</taxon>
        <taxon>Lactobacillaceae</taxon>
        <taxon>Lacticaseibacillus</taxon>
    </lineage>
</organism>
<protein>
    <submittedName>
        <fullName evidence="1">Cell division protein ZapA</fullName>
    </submittedName>
</protein>
<accession>A0ABW4BIY0</accession>
<dbReference type="InterPro" id="IPR053712">
    <property type="entry name" value="Bac_CellDiv_Activator"/>
</dbReference>
<dbReference type="RefSeq" id="WP_204119126.1">
    <property type="nucleotide sequence ID" value="NZ_BOLV01000011.1"/>
</dbReference>
<dbReference type="EMBL" id="JBHTOA010000040">
    <property type="protein sequence ID" value="MFD1399775.1"/>
    <property type="molecule type" value="Genomic_DNA"/>
</dbReference>